<evidence type="ECO:0000256" key="2">
    <source>
        <dbReference type="SAM" id="Phobius"/>
    </source>
</evidence>
<reference evidence="4 5" key="1">
    <citation type="submission" date="2022-10" db="EMBL/GenBank/DDBJ databases">
        <title>Draft genome assembly of moderately radiation resistant bacterium Metabacillus halosaccharovorans.</title>
        <authorList>
            <person name="Pal S."/>
            <person name="Gopinathan A."/>
        </authorList>
    </citation>
    <scope>NUCLEOTIDE SEQUENCE [LARGE SCALE GENOMIC DNA]</scope>
    <source>
        <strain evidence="4 5">VITHBRA001</strain>
    </source>
</reference>
<feature type="transmembrane region" description="Helical" evidence="2">
    <location>
        <begin position="536"/>
        <end position="554"/>
    </location>
</feature>
<evidence type="ECO:0008006" key="6">
    <source>
        <dbReference type="Google" id="ProtNLM"/>
    </source>
</evidence>
<dbReference type="Proteomes" id="UP001526147">
    <property type="component" value="Unassembled WGS sequence"/>
</dbReference>
<feature type="compositionally biased region" description="Acidic residues" evidence="1">
    <location>
        <begin position="77"/>
        <end position="149"/>
    </location>
</feature>
<comment type="caution">
    <text evidence="4">The sequence shown here is derived from an EMBL/GenBank/DDBJ whole genome shotgun (WGS) entry which is preliminary data.</text>
</comment>
<accession>A0ABT3DLV9</accession>
<feature type="region of interest" description="Disordered" evidence="1">
    <location>
        <begin position="444"/>
        <end position="536"/>
    </location>
</feature>
<keyword evidence="3" id="KW-0732">Signal</keyword>
<sequence length="562" mass="59136">MLRKASIVTLGLAVAITPGISVAAEEGSESVKQQVVVDKASEETATDAANVVVPADETSDSEAVADEPTSSEPSETLIEEDPVASEEEVIEEDPAAGEEEVVEENPAAGEEEVVEEDPSANEEVVEEDPVAGEEEGTEEDVVDEDEEEQLPGLTSEEIVAQMEGSVNGQVSEFNKEKGYYTLTINATVTNDSEQAIANFYTGVDIPDDIMVLDTDETPQDIYLLSGEETELAIPFGEVKAGETKNVSINIPVIGKTAGANLLQTLNAYVIDGSYSPVGQISGSSNLSFSTMSEATFFEGRAQAVTDFPGLADNQFGMQFGFKVQNLQIESIDNVKIEFIVPNGVTIHEPDSYQEGEIPDALDDFLGGGSLGLGSSRLNLDWNGNTAFVDIGAIEAAGGYQGFFSAIGESSLSFEDIKNLKVKITLFSGNEAVESFTTPIELVKYEGNDDDSDNGSGNDSGDTDNGSDNDGGTTPVVNKPTPTNSDKGNNSSNNSNNSGKANDNNDSDLKVTPADNDDDSDSEQGGKLPKTAGTNPVGVLMGGAIAAFGAALLAVRKRLFQHK</sequence>
<keyword evidence="5" id="KW-1185">Reference proteome</keyword>
<gene>
    <name evidence="4" type="ORF">OIH86_20275</name>
</gene>
<protein>
    <recommendedName>
        <fullName evidence="6">Gram-positive cocci surface proteins LPxTG domain-containing protein</fullName>
    </recommendedName>
</protein>
<proteinExistence type="predicted"/>
<evidence type="ECO:0000313" key="5">
    <source>
        <dbReference type="Proteomes" id="UP001526147"/>
    </source>
</evidence>
<feature type="compositionally biased region" description="Low complexity" evidence="1">
    <location>
        <begin position="467"/>
        <end position="503"/>
    </location>
</feature>
<keyword evidence="2" id="KW-0472">Membrane</keyword>
<dbReference type="EMBL" id="JAOYEY010000048">
    <property type="protein sequence ID" value="MCV9887987.1"/>
    <property type="molecule type" value="Genomic_DNA"/>
</dbReference>
<feature type="chain" id="PRO_5045446819" description="Gram-positive cocci surface proteins LPxTG domain-containing protein" evidence="3">
    <location>
        <begin position="24"/>
        <end position="562"/>
    </location>
</feature>
<feature type="signal peptide" evidence="3">
    <location>
        <begin position="1"/>
        <end position="23"/>
    </location>
</feature>
<evidence type="ECO:0000313" key="4">
    <source>
        <dbReference type="EMBL" id="MCV9887987.1"/>
    </source>
</evidence>
<organism evidence="4 5">
    <name type="scientific">Metabacillus halosaccharovorans</name>
    <dbReference type="NCBI Taxonomy" id="930124"/>
    <lineage>
        <taxon>Bacteria</taxon>
        <taxon>Bacillati</taxon>
        <taxon>Bacillota</taxon>
        <taxon>Bacilli</taxon>
        <taxon>Bacillales</taxon>
        <taxon>Bacillaceae</taxon>
        <taxon>Metabacillus</taxon>
    </lineage>
</organism>
<evidence type="ECO:0000256" key="1">
    <source>
        <dbReference type="SAM" id="MobiDB-lite"/>
    </source>
</evidence>
<dbReference type="RefSeq" id="WP_264144192.1">
    <property type="nucleotide sequence ID" value="NZ_JAOYEY010000048.1"/>
</dbReference>
<keyword evidence="2" id="KW-1133">Transmembrane helix</keyword>
<evidence type="ECO:0000256" key="3">
    <source>
        <dbReference type="SAM" id="SignalP"/>
    </source>
</evidence>
<feature type="region of interest" description="Disordered" evidence="1">
    <location>
        <begin position="41"/>
        <end position="149"/>
    </location>
</feature>
<name>A0ABT3DLV9_9BACI</name>
<keyword evidence="2" id="KW-0812">Transmembrane</keyword>